<sequence>MQFSAFYFFFLFLRKQQVTDLLISEGVLHQSTPQAIGGHVFSS</sequence>
<dbReference type="EMBL" id="GBRH01162379">
    <property type="protein sequence ID" value="JAE35517.1"/>
    <property type="molecule type" value="Transcribed_RNA"/>
</dbReference>
<name>A0A0A9HFI2_ARUDO</name>
<accession>A0A0A9HFI2</accession>
<reference evidence="1" key="2">
    <citation type="journal article" date="2015" name="Data Brief">
        <title>Shoot transcriptome of the giant reed, Arundo donax.</title>
        <authorList>
            <person name="Barrero R.A."/>
            <person name="Guerrero F.D."/>
            <person name="Moolhuijzen P."/>
            <person name="Goolsby J.A."/>
            <person name="Tidwell J."/>
            <person name="Bellgard S.E."/>
            <person name="Bellgard M.I."/>
        </authorList>
    </citation>
    <scope>NUCLEOTIDE SEQUENCE</scope>
    <source>
        <tissue evidence="1">Shoot tissue taken approximately 20 cm above the soil surface</tissue>
    </source>
</reference>
<reference evidence="1" key="1">
    <citation type="submission" date="2014-09" db="EMBL/GenBank/DDBJ databases">
        <authorList>
            <person name="Magalhaes I.L.F."/>
            <person name="Oliveira U."/>
            <person name="Santos F.R."/>
            <person name="Vidigal T.H.D.A."/>
            <person name="Brescovit A.D."/>
            <person name="Santos A.J."/>
        </authorList>
    </citation>
    <scope>NUCLEOTIDE SEQUENCE</scope>
    <source>
        <tissue evidence="1">Shoot tissue taken approximately 20 cm above the soil surface</tissue>
    </source>
</reference>
<organism evidence="1">
    <name type="scientific">Arundo donax</name>
    <name type="common">Giant reed</name>
    <name type="synonym">Donax arundinaceus</name>
    <dbReference type="NCBI Taxonomy" id="35708"/>
    <lineage>
        <taxon>Eukaryota</taxon>
        <taxon>Viridiplantae</taxon>
        <taxon>Streptophyta</taxon>
        <taxon>Embryophyta</taxon>
        <taxon>Tracheophyta</taxon>
        <taxon>Spermatophyta</taxon>
        <taxon>Magnoliopsida</taxon>
        <taxon>Liliopsida</taxon>
        <taxon>Poales</taxon>
        <taxon>Poaceae</taxon>
        <taxon>PACMAD clade</taxon>
        <taxon>Arundinoideae</taxon>
        <taxon>Arundineae</taxon>
        <taxon>Arundo</taxon>
    </lineage>
</organism>
<proteinExistence type="predicted"/>
<dbReference type="AlphaFoldDB" id="A0A0A9HFI2"/>
<protein>
    <submittedName>
        <fullName evidence="1">Uncharacterized protein</fullName>
    </submittedName>
</protein>
<evidence type="ECO:0000313" key="1">
    <source>
        <dbReference type="EMBL" id="JAE35517.1"/>
    </source>
</evidence>